<name>A0A395GLT1_9EURO</name>
<organism evidence="1 2">
    <name type="scientific">Aspergillus ibericus CBS 121593</name>
    <dbReference type="NCBI Taxonomy" id="1448316"/>
    <lineage>
        <taxon>Eukaryota</taxon>
        <taxon>Fungi</taxon>
        <taxon>Dikarya</taxon>
        <taxon>Ascomycota</taxon>
        <taxon>Pezizomycotina</taxon>
        <taxon>Eurotiomycetes</taxon>
        <taxon>Eurotiomycetidae</taxon>
        <taxon>Eurotiales</taxon>
        <taxon>Aspergillaceae</taxon>
        <taxon>Aspergillus</taxon>
        <taxon>Aspergillus subgen. Circumdati</taxon>
    </lineage>
</organism>
<proteinExistence type="predicted"/>
<accession>A0A395GLT1</accession>
<protein>
    <submittedName>
        <fullName evidence="1">Uncharacterized protein</fullName>
    </submittedName>
</protein>
<keyword evidence="2" id="KW-1185">Reference proteome</keyword>
<evidence type="ECO:0000313" key="1">
    <source>
        <dbReference type="EMBL" id="RAK96470.1"/>
    </source>
</evidence>
<dbReference type="EMBL" id="KZ824474">
    <property type="protein sequence ID" value="RAK96470.1"/>
    <property type="molecule type" value="Genomic_DNA"/>
</dbReference>
<dbReference type="Proteomes" id="UP000249402">
    <property type="component" value="Unassembled WGS sequence"/>
</dbReference>
<evidence type="ECO:0000313" key="2">
    <source>
        <dbReference type="Proteomes" id="UP000249402"/>
    </source>
</evidence>
<dbReference type="GeneID" id="37229349"/>
<dbReference type="OrthoDB" id="3204049at2759"/>
<dbReference type="VEuPathDB" id="FungiDB:BO80DRAFT_505381"/>
<gene>
    <name evidence="1" type="ORF">BO80DRAFT_505381</name>
</gene>
<reference evidence="1 2" key="1">
    <citation type="submission" date="2018-02" db="EMBL/GenBank/DDBJ databases">
        <title>The genomes of Aspergillus section Nigri reveals drivers in fungal speciation.</title>
        <authorList>
            <consortium name="DOE Joint Genome Institute"/>
            <person name="Vesth T.C."/>
            <person name="Nybo J."/>
            <person name="Theobald S."/>
            <person name="Brandl J."/>
            <person name="Frisvad J.C."/>
            <person name="Nielsen K.F."/>
            <person name="Lyhne E.K."/>
            <person name="Kogle M.E."/>
            <person name="Kuo A."/>
            <person name="Riley R."/>
            <person name="Clum A."/>
            <person name="Nolan M."/>
            <person name="Lipzen A."/>
            <person name="Salamov A."/>
            <person name="Henrissat B."/>
            <person name="Wiebenga A."/>
            <person name="De vries R.P."/>
            <person name="Grigoriev I.V."/>
            <person name="Mortensen U.H."/>
            <person name="Andersen M.R."/>
            <person name="Baker S.E."/>
        </authorList>
    </citation>
    <scope>NUCLEOTIDE SEQUENCE [LARGE SCALE GENOMIC DNA]</scope>
    <source>
        <strain evidence="1 2">CBS 121593</strain>
    </source>
</reference>
<sequence length="346" mass="38813">MHLDHKIPWNTAASHLNLIKCNPRFTPRRTDFFSRNKPTESTDLAHFRRTLIRTIREFSTTEACKPLVSVPLDSLLSKNLLSYPERHFGLGLHQTNSALHNPLSPKHRSIQSWIDSASTSDSTYPPSYSSGDGDLADAVKMLIIIAGSAQKNDAMSKRMSQEAISVLLALSRHPQVPLPTLANIHWGHAFGVELVADSALTIYILINLMDAVVSEKRAKGNGNDVSLLETRTFVYWAGSSLADYDYPAQNVPHRGFWNGLGVTDSWASRLRCQEGVLLPVKDMGVVDPLKGGNSEVRADLKEYLKTCFAILYIYDMLLREWFGEEEADAKWEYWIGCLFESWGCTL</sequence>
<dbReference type="AlphaFoldDB" id="A0A395GLT1"/>
<dbReference type="RefSeq" id="XP_025570798.1">
    <property type="nucleotide sequence ID" value="XM_025724484.1"/>
</dbReference>